<reference evidence="2" key="1">
    <citation type="submission" date="2018-05" db="EMBL/GenBank/DDBJ databases">
        <authorList>
            <person name="Lanie J.A."/>
            <person name="Ng W.-L."/>
            <person name="Kazmierczak K.M."/>
            <person name="Andrzejewski T.M."/>
            <person name="Davidsen T.M."/>
            <person name="Wayne K.J."/>
            <person name="Tettelin H."/>
            <person name="Glass J.I."/>
            <person name="Rusch D."/>
            <person name="Podicherti R."/>
            <person name="Tsui H.-C.T."/>
            <person name="Winkler M.E."/>
        </authorList>
    </citation>
    <scope>NUCLEOTIDE SEQUENCE</scope>
</reference>
<evidence type="ECO:0000313" key="2">
    <source>
        <dbReference type="EMBL" id="SVC01085.1"/>
    </source>
</evidence>
<dbReference type="EMBL" id="UINC01068446">
    <property type="protein sequence ID" value="SVC01085.1"/>
    <property type="molecule type" value="Genomic_DNA"/>
</dbReference>
<protein>
    <submittedName>
        <fullName evidence="2">Uncharacterized protein</fullName>
    </submittedName>
</protein>
<dbReference type="AlphaFoldDB" id="A0A382INY1"/>
<organism evidence="2">
    <name type="scientific">marine metagenome</name>
    <dbReference type="NCBI Taxonomy" id="408172"/>
    <lineage>
        <taxon>unclassified sequences</taxon>
        <taxon>metagenomes</taxon>
        <taxon>ecological metagenomes</taxon>
    </lineage>
</organism>
<feature type="compositionally biased region" description="Basic and acidic residues" evidence="1">
    <location>
        <begin position="31"/>
        <end position="52"/>
    </location>
</feature>
<gene>
    <name evidence="2" type="ORF">METZ01_LOCUS253939</name>
</gene>
<evidence type="ECO:0000256" key="1">
    <source>
        <dbReference type="SAM" id="MobiDB-lite"/>
    </source>
</evidence>
<accession>A0A382INY1</accession>
<proteinExistence type="predicted"/>
<sequence length="63" mass="7009">MFIKRILKIGLVAVMASALTATGQVPQPAPKPDKPKKEKPERGGKKWDPAKVKERLKAAFEKR</sequence>
<feature type="non-terminal residue" evidence="2">
    <location>
        <position position="63"/>
    </location>
</feature>
<name>A0A382INY1_9ZZZZ</name>
<feature type="region of interest" description="Disordered" evidence="1">
    <location>
        <begin position="22"/>
        <end position="52"/>
    </location>
</feature>